<evidence type="ECO:0000313" key="6">
    <source>
        <dbReference type="Proteomes" id="UP000280668"/>
    </source>
</evidence>
<dbReference type="EMBL" id="RKHK01000001">
    <property type="protein sequence ID" value="ROR74309.1"/>
    <property type="molecule type" value="Genomic_DNA"/>
</dbReference>
<dbReference type="SUPFAM" id="SSF53850">
    <property type="entry name" value="Periplasmic binding protein-like II"/>
    <property type="match status" value="1"/>
</dbReference>
<dbReference type="GO" id="GO:0042956">
    <property type="term" value="P:maltodextrin transmembrane transport"/>
    <property type="evidence" value="ECO:0007669"/>
    <property type="project" value="TreeGrafter"/>
</dbReference>
<dbReference type="PROSITE" id="PS51257">
    <property type="entry name" value="PROKAR_LIPOPROTEIN"/>
    <property type="match status" value="1"/>
</dbReference>
<dbReference type="GO" id="GO:1901982">
    <property type="term" value="F:maltose binding"/>
    <property type="evidence" value="ECO:0007669"/>
    <property type="project" value="TreeGrafter"/>
</dbReference>
<accession>A0A3N2BGC8</accession>
<evidence type="ECO:0000313" key="5">
    <source>
        <dbReference type="EMBL" id="ROR74309.1"/>
    </source>
</evidence>
<dbReference type="Gene3D" id="3.40.190.10">
    <property type="entry name" value="Periplasmic binding protein-like II"/>
    <property type="match status" value="2"/>
</dbReference>
<evidence type="ECO:0000256" key="3">
    <source>
        <dbReference type="ARBA" id="ARBA00022729"/>
    </source>
</evidence>
<comment type="caution">
    <text evidence="5">The sequence shown here is derived from an EMBL/GenBank/DDBJ whole genome shotgun (WGS) entry which is preliminary data.</text>
</comment>
<name>A0A3N2BGC8_9MICO</name>
<feature type="chain" id="PRO_5038442635" evidence="4">
    <location>
        <begin position="29"/>
        <end position="411"/>
    </location>
</feature>
<dbReference type="CDD" id="cd14750">
    <property type="entry name" value="PBP2_TMBP"/>
    <property type="match status" value="1"/>
</dbReference>
<keyword evidence="6" id="KW-1185">Reference proteome</keyword>
<dbReference type="PANTHER" id="PTHR30061">
    <property type="entry name" value="MALTOSE-BINDING PERIPLASMIC PROTEIN"/>
    <property type="match status" value="1"/>
</dbReference>
<protein>
    <submittedName>
        <fullName evidence="5">Carbohydrate ABC transporter substrate-binding protein (CUT1 family)</fullName>
    </submittedName>
</protein>
<dbReference type="Proteomes" id="UP000280668">
    <property type="component" value="Unassembled WGS sequence"/>
</dbReference>
<evidence type="ECO:0000256" key="2">
    <source>
        <dbReference type="ARBA" id="ARBA00022448"/>
    </source>
</evidence>
<dbReference type="RefSeq" id="WP_123304611.1">
    <property type="nucleotide sequence ID" value="NZ_RKHK01000001.1"/>
</dbReference>
<proteinExistence type="inferred from homology"/>
<keyword evidence="2" id="KW-0813">Transport</keyword>
<dbReference type="PANTHER" id="PTHR30061:SF50">
    <property type="entry name" value="MALTOSE_MALTODEXTRIN-BINDING PERIPLASMIC PROTEIN"/>
    <property type="match status" value="1"/>
</dbReference>
<dbReference type="Pfam" id="PF01547">
    <property type="entry name" value="SBP_bac_1"/>
    <property type="match status" value="1"/>
</dbReference>
<reference evidence="5 6" key="1">
    <citation type="submission" date="2018-11" db="EMBL/GenBank/DDBJ databases">
        <title>Sequencing the genomes of 1000 actinobacteria strains.</title>
        <authorList>
            <person name="Klenk H.-P."/>
        </authorList>
    </citation>
    <scope>NUCLEOTIDE SEQUENCE [LARGE SCALE GENOMIC DNA]</scope>
    <source>
        <strain evidence="5 6">DSM 11294</strain>
    </source>
</reference>
<dbReference type="InterPro" id="IPR006059">
    <property type="entry name" value="SBP"/>
</dbReference>
<sequence length="411" mass="44267">MPVTTMRSPRRRATAAVAVAALGASGLAACTPDGGGGDEMVWAIGGAEAQTGGAFQQIAELWNEENPDRPVTVETLPESADEQREQLALELDAGGSGFDILGVDVIWTGEFQENGWVESLEGVRGDIEGLVLDGPIESAEWGGELWAVPINTNGGYLVYRTDVTEEAPTTWDELCEIATDNEVGGYIAQGAQYEGLVVNWLEYFWGNGGELFNDDQSEVTFDVDLAAETLEWMAEAYESGCFNSGFNSAMEEEARIAFSQGNAAFQRNWPYVYDLTQSDSDDEVAENFDIAPLPTFDGQGTVTALGGFNNAVSAFSNHTDDATDFVVWAATSEEAQALLGAPVLSSAYEDADSPSTQLLGEILEDSRPRPPSPAWAEISIEMSRQIFEAYNGQTDPQTAAQNIHDFLESTL</sequence>
<dbReference type="OrthoDB" id="3495561at2"/>
<comment type="similarity">
    <text evidence="1">Belongs to the bacterial solute-binding protein 1 family.</text>
</comment>
<dbReference type="AlphaFoldDB" id="A0A3N2BGC8"/>
<dbReference type="GO" id="GO:0015768">
    <property type="term" value="P:maltose transport"/>
    <property type="evidence" value="ECO:0007669"/>
    <property type="project" value="TreeGrafter"/>
</dbReference>
<evidence type="ECO:0000256" key="1">
    <source>
        <dbReference type="ARBA" id="ARBA00008520"/>
    </source>
</evidence>
<dbReference type="GO" id="GO:0055052">
    <property type="term" value="C:ATP-binding cassette (ABC) transporter complex, substrate-binding subunit-containing"/>
    <property type="evidence" value="ECO:0007669"/>
    <property type="project" value="TreeGrafter"/>
</dbReference>
<keyword evidence="3 4" id="KW-0732">Signal</keyword>
<organism evidence="5 6">
    <name type="scientific">Bogoriella caseilytica</name>
    <dbReference type="NCBI Taxonomy" id="56055"/>
    <lineage>
        <taxon>Bacteria</taxon>
        <taxon>Bacillati</taxon>
        <taxon>Actinomycetota</taxon>
        <taxon>Actinomycetes</taxon>
        <taxon>Micrococcales</taxon>
        <taxon>Bogoriellaceae</taxon>
        <taxon>Bogoriella</taxon>
    </lineage>
</organism>
<gene>
    <name evidence="5" type="ORF">EDD31_2713</name>
</gene>
<evidence type="ECO:0000256" key="4">
    <source>
        <dbReference type="SAM" id="SignalP"/>
    </source>
</evidence>
<feature type="signal peptide" evidence="4">
    <location>
        <begin position="1"/>
        <end position="28"/>
    </location>
</feature>